<reference evidence="5" key="1">
    <citation type="submission" date="2021-01" db="UniProtKB">
        <authorList>
            <consortium name="EnsemblPlants"/>
        </authorList>
    </citation>
    <scope>IDENTIFICATION</scope>
</reference>
<dbReference type="InterPro" id="IPR035595">
    <property type="entry name" value="UDP_glycos_trans_CS"/>
</dbReference>
<dbReference type="EC" id="2.4.1.-" evidence="4"/>
<keyword evidence="3" id="KW-0328">Glycosyltransferase</keyword>
<dbReference type="PANTHER" id="PTHR48048:SF45">
    <property type="entry name" value="GLYCOSYLTRANSFERASE"/>
    <property type="match status" value="1"/>
</dbReference>
<evidence type="ECO:0000313" key="5">
    <source>
        <dbReference type="EnsemblPlants" id="Kaladp0011s0392.1.v1.1.CDS.1"/>
    </source>
</evidence>
<protein>
    <recommendedName>
        <fullName evidence="4">Glycosyltransferase</fullName>
        <ecNumber evidence="4">2.4.1.-</ecNumber>
    </recommendedName>
</protein>
<evidence type="ECO:0000256" key="1">
    <source>
        <dbReference type="ARBA" id="ARBA00009995"/>
    </source>
</evidence>
<dbReference type="PROSITE" id="PS00375">
    <property type="entry name" value="UDPGT"/>
    <property type="match status" value="1"/>
</dbReference>
<evidence type="ECO:0000256" key="2">
    <source>
        <dbReference type="ARBA" id="ARBA00022679"/>
    </source>
</evidence>
<keyword evidence="2 3" id="KW-0808">Transferase</keyword>
<evidence type="ECO:0000256" key="3">
    <source>
        <dbReference type="RuleBase" id="RU003718"/>
    </source>
</evidence>
<dbReference type="AlphaFoldDB" id="A0A7N0RGS6"/>
<evidence type="ECO:0000256" key="4">
    <source>
        <dbReference type="RuleBase" id="RU362057"/>
    </source>
</evidence>
<dbReference type="GO" id="GO:0035251">
    <property type="term" value="F:UDP-glucosyltransferase activity"/>
    <property type="evidence" value="ECO:0007669"/>
    <property type="project" value="InterPro"/>
</dbReference>
<dbReference type="Pfam" id="PF00201">
    <property type="entry name" value="UDPGT"/>
    <property type="match status" value="1"/>
</dbReference>
<dbReference type="EnsemblPlants" id="Kaladp0011s0392.1.v1.1">
    <property type="protein sequence ID" value="Kaladp0011s0392.1.v1.1.CDS.1"/>
    <property type="gene ID" value="Kaladp0011s0392.v1.1"/>
</dbReference>
<name>A0A7N0RGS6_KALFE</name>
<dbReference type="Gene3D" id="3.40.50.2000">
    <property type="entry name" value="Glycogen Phosphorylase B"/>
    <property type="match status" value="2"/>
</dbReference>
<dbReference type="CDD" id="cd03784">
    <property type="entry name" value="GT1_Gtf-like"/>
    <property type="match status" value="1"/>
</dbReference>
<proteinExistence type="inferred from homology"/>
<comment type="similarity">
    <text evidence="1 3">Belongs to the UDP-glycosyltransferase family.</text>
</comment>
<accession>A0A7N0RGS6</accession>
<dbReference type="InterPro" id="IPR050481">
    <property type="entry name" value="UDP-glycosyltransf_plant"/>
</dbReference>
<organism evidence="5 6">
    <name type="scientific">Kalanchoe fedtschenkoi</name>
    <name type="common">Lavender scallops</name>
    <name type="synonym">South American air plant</name>
    <dbReference type="NCBI Taxonomy" id="63787"/>
    <lineage>
        <taxon>Eukaryota</taxon>
        <taxon>Viridiplantae</taxon>
        <taxon>Streptophyta</taxon>
        <taxon>Embryophyta</taxon>
        <taxon>Tracheophyta</taxon>
        <taxon>Spermatophyta</taxon>
        <taxon>Magnoliopsida</taxon>
        <taxon>eudicotyledons</taxon>
        <taxon>Gunneridae</taxon>
        <taxon>Pentapetalae</taxon>
        <taxon>Saxifragales</taxon>
        <taxon>Crassulaceae</taxon>
        <taxon>Kalanchoe</taxon>
    </lineage>
</organism>
<dbReference type="FunFam" id="3.40.50.2000:FF:000056">
    <property type="entry name" value="Glycosyltransferase"/>
    <property type="match status" value="1"/>
</dbReference>
<keyword evidence="6" id="KW-1185">Reference proteome</keyword>
<dbReference type="InterPro" id="IPR002213">
    <property type="entry name" value="UDP_glucos_trans"/>
</dbReference>
<dbReference type="PANTHER" id="PTHR48048">
    <property type="entry name" value="GLYCOSYLTRANSFERASE"/>
    <property type="match status" value="1"/>
</dbReference>
<sequence length="477" mass="52585">MAEISLIFLPFPIVGHFKPAVEIAKTLLSRDHRLSITFLIIRVPGWEFPISSFTSSVISDRLHFLDVPNDDSQPPEGDILNFINTKKPAVRKMVGELMKPQSPSGPRLAGFLFDMFCTAMVDEANELRVPSYIFFTCGSSYLAVLLHVQKLCDEEGLDVAEFKDSDVEFSLPGFSNKVPARLLPSMAFDKESGYSAIFVDKARQFRKTKGILVNSFIELESHAVDSMRQDSTIPPIYSVGPVVETGSKTGGEREAKIMAWLDGHPPESVVFLCFGSMGVFGPGQVKEMALGIESSGCRFLWSLRRPSSSQAKLAPPEEYEDLAEVLPEGFLHRTAGVGKVIGWAPQAAVLSHPAVGGFVSHCGWNSILESLWFGVPMSTWPLYAEQQINAFEAVKEMGIGVEISVDYRTVAGKAAEGVIVGAERIERGIRQVMEEESDVRRKVKLMMDKCREAVVEGGSSYNHIQLFIDDVRSNIGL</sequence>
<evidence type="ECO:0000313" key="6">
    <source>
        <dbReference type="Proteomes" id="UP000594263"/>
    </source>
</evidence>
<dbReference type="Gramene" id="Kaladp0011s0392.1.v1.1">
    <property type="protein sequence ID" value="Kaladp0011s0392.1.v1.1.CDS.1"/>
    <property type="gene ID" value="Kaladp0011s0392.v1.1"/>
</dbReference>
<dbReference type="Proteomes" id="UP000594263">
    <property type="component" value="Unplaced"/>
</dbReference>
<dbReference type="OMA" id="YKATAYI"/>
<dbReference type="SUPFAM" id="SSF53756">
    <property type="entry name" value="UDP-Glycosyltransferase/glycogen phosphorylase"/>
    <property type="match status" value="1"/>
</dbReference>